<dbReference type="EMBL" id="MU859116">
    <property type="protein sequence ID" value="KAK3952871.1"/>
    <property type="molecule type" value="Genomic_DNA"/>
</dbReference>
<feature type="region of interest" description="Disordered" evidence="1">
    <location>
        <begin position="184"/>
        <end position="291"/>
    </location>
</feature>
<feature type="compositionally biased region" description="Low complexity" evidence="1">
    <location>
        <begin position="113"/>
        <end position="124"/>
    </location>
</feature>
<feature type="compositionally biased region" description="Polar residues" evidence="1">
    <location>
        <begin position="232"/>
        <end position="250"/>
    </location>
</feature>
<protein>
    <submittedName>
        <fullName evidence="2">Uncharacterized protein</fullName>
    </submittedName>
</protein>
<feature type="region of interest" description="Disordered" evidence="1">
    <location>
        <begin position="113"/>
        <end position="147"/>
    </location>
</feature>
<feature type="compositionally biased region" description="Basic and acidic residues" evidence="1">
    <location>
        <begin position="214"/>
        <end position="229"/>
    </location>
</feature>
<proteinExistence type="predicted"/>
<reference evidence="2" key="1">
    <citation type="journal article" date="2023" name="Mol. Phylogenet. Evol.">
        <title>Genome-scale phylogeny and comparative genomics of the fungal order Sordariales.</title>
        <authorList>
            <person name="Hensen N."/>
            <person name="Bonometti L."/>
            <person name="Westerberg I."/>
            <person name="Brannstrom I.O."/>
            <person name="Guillou S."/>
            <person name="Cros-Aarteil S."/>
            <person name="Calhoun S."/>
            <person name="Haridas S."/>
            <person name="Kuo A."/>
            <person name="Mondo S."/>
            <person name="Pangilinan J."/>
            <person name="Riley R."/>
            <person name="LaButti K."/>
            <person name="Andreopoulos B."/>
            <person name="Lipzen A."/>
            <person name="Chen C."/>
            <person name="Yan M."/>
            <person name="Daum C."/>
            <person name="Ng V."/>
            <person name="Clum A."/>
            <person name="Steindorff A."/>
            <person name="Ohm R.A."/>
            <person name="Martin F."/>
            <person name="Silar P."/>
            <person name="Natvig D.O."/>
            <person name="Lalanne C."/>
            <person name="Gautier V."/>
            <person name="Ament-Velasquez S.L."/>
            <person name="Kruys A."/>
            <person name="Hutchinson M.I."/>
            <person name="Powell A.J."/>
            <person name="Barry K."/>
            <person name="Miller A.N."/>
            <person name="Grigoriev I.V."/>
            <person name="Debuchy R."/>
            <person name="Gladieux P."/>
            <person name="Hiltunen Thoren M."/>
            <person name="Johannesson H."/>
        </authorList>
    </citation>
    <scope>NUCLEOTIDE SEQUENCE</scope>
    <source>
        <strain evidence="2">CBS 626.80</strain>
    </source>
</reference>
<evidence type="ECO:0000313" key="2">
    <source>
        <dbReference type="EMBL" id="KAK3952871.1"/>
    </source>
</evidence>
<accession>A0AAN6NXN7</accession>
<reference evidence="2" key="2">
    <citation type="submission" date="2023-06" db="EMBL/GenBank/DDBJ databases">
        <authorList>
            <consortium name="Lawrence Berkeley National Laboratory"/>
            <person name="Mondo S.J."/>
            <person name="Hensen N."/>
            <person name="Bonometti L."/>
            <person name="Westerberg I."/>
            <person name="Brannstrom I.O."/>
            <person name="Guillou S."/>
            <person name="Cros-Aarteil S."/>
            <person name="Calhoun S."/>
            <person name="Haridas S."/>
            <person name="Kuo A."/>
            <person name="Pangilinan J."/>
            <person name="Riley R."/>
            <person name="Labutti K."/>
            <person name="Andreopoulos B."/>
            <person name="Lipzen A."/>
            <person name="Chen C."/>
            <person name="Yanf M."/>
            <person name="Daum C."/>
            <person name="Ng V."/>
            <person name="Clum A."/>
            <person name="Steindorff A."/>
            <person name="Ohm R."/>
            <person name="Martin F."/>
            <person name="Silar P."/>
            <person name="Natvig D."/>
            <person name="Lalanne C."/>
            <person name="Gautier V."/>
            <person name="Ament-Velasquez S.L."/>
            <person name="Kruys A."/>
            <person name="Hutchinson M.I."/>
            <person name="Powell A.J."/>
            <person name="Barry K."/>
            <person name="Miller A.N."/>
            <person name="Grigoriev I.V."/>
            <person name="Debuchy R."/>
            <person name="Gladieux P."/>
            <person name="Thoren M.H."/>
            <person name="Johannesson H."/>
        </authorList>
    </citation>
    <scope>NUCLEOTIDE SEQUENCE</scope>
    <source>
        <strain evidence="2">CBS 626.80</strain>
    </source>
</reference>
<name>A0AAN6NXN7_9PEZI</name>
<keyword evidence="3" id="KW-1185">Reference proteome</keyword>
<feature type="compositionally biased region" description="Pro residues" evidence="1">
    <location>
        <begin position="125"/>
        <end position="142"/>
    </location>
</feature>
<dbReference type="Proteomes" id="UP001303222">
    <property type="component" value="Unassembled WGS sequence"/>
</dbReference>
<sequence>MGQSRPPVGDDSKMSPSTSDFTSYEMFPSVDNEMSQFQTSGKVNMAWMQGLDLTKLASDYIPLLAAVGTIHLTCNTHYTSLFQELKDIRSAIEVLTKRAGESPKVREAQAQHLRVQQLQAQQPPAQQPPTEQPPTEQPPTQQPPVQQYPAQHLPAKQLQAYQQVQHPTIQQPGVYHTLANRFEQHPQPRPQSQPMVNSYPSMLSPHGLNGEGSNSKEHVRPDYNFHERPTSVPASTDMQNVFSLVNQGTREASRVGTPPIKRERPGTPTFEFETPMPPKKKGRLEEVKRGN</sequence>
<organism evidence="2 3">
    <name type="scientific">Pseudoneurospora amorphoporcata</name>
    <dbReference type="NCBI Taxonomy" id="241081"/>
    <lineage>
        <taxon>Eukaryota</taxon>
        <taxon>Fungi</taxon>
        <taxon>Dikarya</taxon>
        <taxon>Ascomycota</taxon>
        <taxon>Pezizomycotina</taxon>
        <taxon>Sordariomycetes</taxon>
        <taxon>Sordariomycetidae</taxon>
        <taxon>Sordariales</taxon>
        <taxon>Sordariaceae</taxon>
        <taxon>Pseudoneurospora</taxon>
    </lineage>
</organism>
<evidence type="ECO:0000313" key="3">
    <source>
        <dbReference type="Proteomes" id="UP001303222"/>
    </source>
</evidence>
<comment type="caution">
    <text evidence="2">The sequence shown here is derived from an EMBL/GenBank/DDBJ whole genome shotgun (WGS) entry which is preliminary data.</text>
</comment>
<feature type="compositionally biased region" description="Polar residues" evidence="1">
    <location>
        <begin position="190"/>
        <end position="201"/>
    </location>
</feature>
<dbReference type="AlphaFoldDB" id="A0AAN6NXN7"/>
<gene>
    <name evidence="2" type="ORF">QBC32DRAFT_369985</name>
</gene>
<evidence type="ECO:0000256" key="1">
    <source>
        <dbReference type="SAM" id="MobiDB-lite"/>
    </source>
</evidence>
<feature type="region of interest" description="Disordered" evidence="1">
    <location>
        <begin position="1"/>
        <end position="20"/>
    </location>
</feature>